<feature type="coiled-coil region" evidence="1">
    <location>
        <begin position="168"/>
        <end position="238"/>
    </location>
</feature>
<feature type="region of interest" description="Disordered" evidence="2">
    <location>
        <begin position="702"/>
        <end position="730"/>
    </location>
</feature>
<sequence length="1146" mass="133073">MLEPNIQFHPDRDDLTSLFTDVFKNIGEQLDKYDLIDQKYQNSIKSGEHLKLRSKMKTISTELSSSENHTDSISATIDQMSKWFNELEETRNIMSCVDNIKIPDDFIIKFGNSHRMMKNLGKEILPALSDFMDSYETRNVLHLKEVLFSKRKQRNSRNEMLDKLSNYFSEADKKYNDVNNEYKNLDKEYQKLSSTLEELSSSESFEMIQQAKRQKYVTEEWETKKEKLVNEINSLTNTYNAFRNGHNSKSKGEIVKRANEIDEEYTKAEAKWEEEIRIVNEDMRLSLSNIEAMKKQLEKDLVAAQFQTLATEKNKTLTIVRTTKGSSDRTTAKFTNTKNKSNRQLEMNLKKKGMNVQYAIEIMKQSHADDIELIKSIMENTVNDIKNIVARKKENESLKAEVTINNLVQSIEMLKATCENANKRINQRMIEKDIELNSINNRLATVQGVVDDISEQSQLFEKKHETLENEMRTNLEKTDFEKTRLKNEIEKDTIFITAVNKFIEYISSLSEKKMEPKDQLPKKITIKRSNSQIFEKQSPEEFLNNERTKMIRNRNKASTKNPLIHIPKASKSSFEYESKNDIKQSESNHSLTNFPVKDYTNSSSKKELKNNEIKSLNHTIQHESTIEQSQIHAKIVKNEIQESDISHPQENDEIHHLSDTDLTNHGQMLEEDITVSISDDNVQDNEFIGVEQRLCEIEQNDFNDHQENNENQNTKNEIDQNEINLKQSSDSNISEKIKRYHNDKNDIIIPIEPTCDATHPYAIESISAPHSDTDCEYQIETSSEKHSYLQSKFSKEDHKTVDISSSESSIRSNDSFVNHENISIDNINDNEINHIESESLSEENLMFHHSSNSEALTIQQKSEINRDKIEESLRLLQEIYVSTQNDELKREIVQETPQTIVDEGFHLPKPPIRPVSPQTPIFVKSYITEFPVTQQLDQSPKINQQKPEKIIQNSVKLGSKLNKKFETSTDHGFRFNKAPRNTEKKIPNNQPSFVSKRSPGRIKNQIKNNTSIDSQTDQNSHSKTSTNRNNLFSFHYNEMPFLDPRSKFEIWYDNDKVQLNKNSTKVNKAVKATKTKSKFKSPRKTKFRRSSSTSKNELEFNQTCSERRACSVRKVPKKEYIDSMISSGSLNLHNRMNGCMISIRKI</sequence>
<dbReference type="VEuPathDB" id="TrichDB:TRFO_13886"/>
<evidence type="ECO:0000256" key="2">
    <source>
        <dbReference type="SAM" id="MobiDB-lite"/>
    </source>
</evidence>
<keyword evidence="4" id="KW-1185">Reference proteome</keyword>
<comment type="caution">
    <text evidence="3">The sequence shown here is derived from an EMBL/GenBank/DDBJ whole genome shotgun (WGS) entry which is preliminary data.</text>
</comment>
<feature type="compositionally biased region" description="Basic residues" evidence="2">
    <location>
        <begin position="1075"/>
        <end position="1089"/>
    </location>
</feature>
<evidence type="ECO:0000256" key="1">
    <source>
        <dbReference type="SAM" id="Coils"/>
    </source>
</evidence>
<accession>A0A1J4KXV4</accession>
<feature type="coiled-coil region" evidence="1">
    <location>
        <begin position="280"/>
        <end position="307"/>
    </location>
</feature>
<feature type="compositionally biased region" description="Polar residues" evidence="2">
    <location>
        <begin position="721"/>
        <end position="730"/>
    </location>
</feature>
<gene>
    <name evidence="3" type="ORF">TRFO_13886</name>
</gene>
<dbReference type="Proteomes" id="UP000179807">
    <property type="component" value="Unassembled WGS sequence"/>
</dbReference>
<dbReference type="RefSeq" id="XP_068368856.1">
    <property type="nucleotide sequence ID" value="XM_068497515.1"/>
</dbReference>
<feature type="compositionally biased region" description="Polar residues" evidence="2">
    <location>
        <begin position="587"/>
        <end position="603"/>
    </location>
</feature>
<feature type="region of interest" description="Disordered" evidence="2">
    <location>
        <begin position="968"/>
        <end position="1028"/>
    </location>
</feature>
<dbReference type="GeneID" id="94832219"/>
<evidence type="ECO:0000313" key="4">
    <source>
        <dbReference type="Proteomes" id="UP000179807"/>
    </source>
</evidence>
<feature type="region of interest" description="Disordered" evidence="2">
    <location>
        <begin position="569"/>
        <end position="606"/>
    </location>
</feature>
<keyword evidence="1" id="KW-0175">Coiled coil</keyword>
<reference evidence="3" key="1">
    <citation type="submission" date="2016-10" db="EMBL/GenBank/DDBJ databases">
        <authorList>
            <person name="Benchimol M."/>
            <person name="Almeida L.G."/>
            <person name="Vasconcelos A.T."/>
            <person name="Perreira-Neves A."/>
            <person name="Rosa I.A."/>
            <person name="Tasca T."/>
            <person name="Bogo M.R."/>
            <person name="de Souza W."/>
        </authorList>
    </citation>
    <scope>NUCLEOTIDE SEQUENCE [LARGE SCALE GENOMIC DNA]</scope>
    <source>
        <strain evidence="3">K</strain>
    </source>
</reference>
<protein>
    <submittedName>
        <fullName evidence="3">Uncharacterized protein</fullName>
    </submittedName>
</protein>
<dbReference type="OrthoDB" id="10692661at2759"/>
<dbReference type="AlphaFoldDB" id="A0A1J4KXV4"/>
<organism evidence="3 4">
    <name type="scientific">Tritrichomonas foetus</name>
    <dbReference type="NCBI Taxonomy" id="1144522"/>
    <lineage>
        <taxon>Eukaryota</taxon>
        <taxon>Metamonada</taxon>
        <taxon>Parabasalia</taxon>
        <taxon>Tritrichomonadida</taxon>
        <taxon>Tritrichomonadidae</taxon>
        <taxon>Tritrichomonas</taxon>
    </lineage>
</organism>
<name>A0A1J4KXV4_9EUKA</name>
<feature type="compositionally biased region" description="Basic and acidic residues" evidence="2">
    <location>
        <begin position="574"/>
        <end position="586"/>
    </location>
</feature>
<feature type="compositionally biased region" description="Polar residues" evidence="2">
    <location>
        <begin position="1005"/>
        <end position="1028"/>
    </location>
</feature>
<proteinExistence type="predicted"/>
<dbReference type="EMBL" id="MLAK01000197">
    <property type="protein sequence ID" value="OHT15720.1"/>
    <property type="molecule type" value="Genomic_DNA"/>
</dbReference>
<evidence type="ECO:0000313" key="3">
    <source>
        <dbReference type="EMBL" id="OHT15720.1"/>
    </source>
</evidence>
<feature type="region of interest" description="Disordered" evidence="2">
    <location>
        <begin position="1075"/>
        <end position="1099"/>
    </location>
</feature>